<dbReference type="GO" id="GO:0005524">
    <property type="term" value="F:ATP binding"/>
    <property type="evidence" value="ECO:0007669"/>
    <property type="project" value="UniProtKB-UniRule"/>
</dbReference>
<keyword evidence="7 10" id="KW-0573">Peptidoglycan synthesis</keyword>
<dbReference type="GO" id="GO:0047480">
    <property type="term" value="F:UDP-N-acetylmuramoyl-tripeptide-D-alanyl-D-alanine ligase activity"/>
    <property type="evidence" value="ECO:0007669"/>
    <property type="project" value="UniProtKB-UniRule"/>
</dbReference>
<evidence type="ECO:0000256" key="6">
    <source>
        <dbReference type="ARBA" id="ARBA00022960"/>
    </source>
</evidence>
<evidence type="ECO:0000256" key="10">
    <source>
        <dbReference type="HAMAP-Rule" id="MF_02019"/>
    </source>
</evidence>
<dbReference type="SUPFAM" id="SSF53244">
    <property type="entry name" value="MurD-like peptide ligases, peptide-binding domain"/>
    <property type="match status" value="1"/>
</dbReference>
<evidence type="ECO:0000313" key="14">
    <source>
        <dbReference type="EMBL" id="RDL05322.1"/>
    </source>
</evidence>
<comment type="caution">
    <text evidence="14">The sequence shown here is derived from an EMBL/GenBank/DDBJ whole genome shotgun (WGS) entry which is preliminary data.</text>
</comment>
<reference evidence="14 15" key="1">
    <citation type="submission" date="2018-07" db="EMBL/GenBank/DDBJ databases">
        <title>Genomic Encyclopedia of Type Strains, Phase III (KMG-III): the genomes of soil and plant-associated and newly described type strains.</title>
        <authorList>
            <person name="Whitman W."/>
        </authorList>
    </citation>
    <scope>NUCLEOTIDE SEQUENCE [LARGE SCALE GENOMIC DNA]</scope>
    <source>
        <strain evidence="14 15">CECT 7031</strain>
    </source>
</reference>
<evidence type="ECO:0000256" key="1">
    <source>
        <dbReference type="ARBA" id="ARBA00022490"/>
    </source>
</evidence>
<keyword evidence="6 10" id="KW-0133">Cell shape</keyword>
<comment type="catalytic activity">
    <reaction evidence="10">
        <text>UDP-N-acetyl-alpha-D-muramoyl-L-alanyl-gamma-D-glutamyl-L-lysine + D-alanyl-D-alanine + ATP = UDP-N-acetyl-alpha-D-muramoyl-L-alanyl-gamma-D-glutamyl-L-lysyl-D-alanyl-D-alanine + ADP + phosphate + H(+)</text>
        <dbReference type="Rhea" id="RHEA:16085"/>
        <dbReference type="ChEBI" id="CHEBI:15378"/>
        <dbReference type="ChEBI" id="CHEBI:30616"/>
        <dbReference type="ChEBI" id="CHEBI:43474"/>
        <dbReference type="ChEBI" id="CHEBI:57822"/>
        <dbReference type="ChEBI" id="CHEBI:70758"/>
        <dbReference type="ChEBI" id="CHEBI:83903"/>
        <dbReference type="ChEBI" id="CHEBI:456216"/>
        <dbReference type="EC" id="6.3.2.10"/>
    </reaction>
</comment>
<evidence type="ECO:0000256" key="11">
    <source>
        <dbReference type="RuleBase" id="RU004136"/>
    </source>
</evidence>
<evidence type="ECO:0000256" key="9">
    <source>
        <dbReference type="ARBA" id="ARBA00023316"/>
    </source>
</evidence>
<evidence type="ECO:0000256" key="3">
    <source>
        <dbReference type="ARBA" id="ARBA00022618"/>
    </source>
</evidence>
<dbReference type="Gene3D" id="3.40.1190.10">
    <property type="entry name" value="Mur-like, catalytic domain"/>
    <property type="match status" value="1"/>
</dbReference>
<proteinExistence type="inferred from homology"/>
<evidence type="ECO:0000256" key="8">
    <source>
        <dbReference type="ARBA" id="ARBA00023306"/>
    </source>
</evidence>
<dbReference type="EC" id="6.3.2.10" evidence="10 11"/>
<dbReference type="InterPro" id="IPR004101">
    <property type="entry name" value="Mur_ligase_C"/>
</dbReference>
<dbReference type="Proteomes" id="UP000254912">
    <property type="component" value="Unassembled WGS sequence"/>
</dbReference>
<dbReference type="GO" id="GO:0008360">
    <property type="term" value="P:regulation of cell shape"/>
    <property type="evidence" value="ECO:0007669"/>
    <property type="project" value="UniProtKB-KW"/>
</dbReference>
<dbReference type="InterPro" id="IPR013221">
    <property type="entry name" value="Mur_ligase_cen"/>
</dbReference>
<keyword evidence="15" id="KW-1185">Reference proteome</keyword>
<accession>A0A288Q7F9</accession>
<name>A0A288Q7F9_9LACO</name>
<dbReference type="PANTHER" id="PTHR43024:SF1">
    <property type="entry name" value="UDP-N-ACETYLMURAMOYL-TRIPEPTIDE--D-ALANYL-D-ALANINE LIGASE"/>
    <property type="match status" value="1"/>
</dbReference>
<dbReference type="GO" id="GO:0005737">
    <property type="term" value="C:cytoplasm"/>
    <property type="evidence" value="ECO:0007669"/>
    <property type="project" value="UniProtKB-SubCell"/>
</dbReference>
<comment type="function">
    <text evidence="10 11">Involved in cell wall formation. Catalyzes the final step in the synthesis of UDP-N-acetylmuramoyl-pentapeptide, the precursor of murein.</text>
</comment>
<feature type="domain" description="Mur ligase C-terminal" evidence="12">
    <location>
        <begin position="316"/>
        <end position="442"/>
    </location>
</feature>
<dbReference type="SUPFAM" id="SSF63418">
    <property type="entry name" value="MurE/MurF N-terminal domain"/>
    <property type="match status" value="1"/>
</dbReference>
<dbReference type="Pfam" id="PF02875">
    <property type="entry name" value="Mur_ligase_C"/>
    <property type="match status" value="1"/>
</dbReference>
<dbReference type="Gene3D" id="3.40.1390.10">
    <property type="entry name" value="MurE/MurF, N-terminal domain"/>
    <property type="match status" value="1"/>
</dbReference>
<evidence type="ECO:0000256" key="5">
    <source>
        <dbReference type="ARBA" id="ARBA00022840"/>
    </source>
</evidence>
<dbReference type="InterPro" id="IPR035911">
    <property type="entry name" value="MurE/MurF_N"/>
</dbReference>
<evidence type="ECO:0000313" key="15">
    <source>
        <dbReference type="Proteomes" id="UP000254912"/>
    </source>
</evidence>
<dbReference type="GO" id="GO:0071555">
    <property type="term" value="P:cell wall organization"/>
    <property type="evidence" value="ECO:0007669"/>
    <property type="project" value="UniProtKB-KW"/>
</dbReference>
<keyword evidence="3 10" id="KW-0132">Cell division</keyword>
<keyword evidence="4 10" id="KW-0547">Nucleotide-binding</keyword>
<comment type="catalytic activity">
    <reaction evidence="11">
        <text>D-alanyl-D-alanine + UDP-N-acetyl-alpha-D-muramoyl-L-alanyl-gamma-D-glutamyl-meso-2,6-diaminopimelate + ATP = UDP-N-acetyl-alpha-D-muramoyl-L-alanyl-gamma-D-glutamyl-meso-2,6-diaminopimeloyl-D-alanyl-D-alanine + ADP + phosphate + H(+)</text>
        <dbReference type="Rhea" id="RHEA:28374"/>
        <dbReference type="ChEBI" id="CHEBI:15378"/>
        <dbReference type="ChEBI" id="CHEBI:30616"/>
        <dbReference type="ChEBI" id="CHEBI:43474"/>
        <dbReference type="ChEBI" id="CHEBI:57822"/>
        <dbReference type="ChEBI" id="CHEBI:61386"/>
        <dbReference type="ChEBI" id="CHEBI:83905"/>
        <dbReference type="ChEBI" id="CHEBI:456216"/>
        <dbReference type="EC" id="6.3.2.10"/>
    </reaction>
</comment>
<gene>
    <name evidence="10" type="primary">murF</name>
    <name evidence="14" type="ORF">DFP99_1277</name>
</gene>
<keyword evidence="8 10" id="KW-0131">Cell cycle</keyword>
<dbReference type="GO" id="GO:0009252">
    <property type="term" value="P:peptidoglycan biosynthetic process"/>
    <property type="evidence" value="ECO:0007669"/>
    <property type="project" value="UniProtKB-UniRule"/>
</dbReference>
<dbReference type="InterPro" id="IPR036565">
    <property type="entry name" value="Mur-like_cat_sf"/>
</dbReference>
<dbReference type="GeneID" id="94546518"/>
<dbReference type="HAMAP" id="MF_02019">
    <property type="entry name" value="MurF"/>
    <property type="match status" value="1"/>
</dbReference>
<dbReference type="EMBL" id="QRAS01000003">
    <property type="protein sequence ID" value="RDL05322.1"/>
    <property type="molecule type" value="Genomic_DNA"/>
</dbReference>
<organism evidence="14 15">
    <name type="scientific">Weissella soli</name>
    <dbReference type="NCBI Taxonomy" id="155866"/>
    <lineage>
        <taxon>Bacteria</taxon>
        <taxon>Bacillati</taxon>
        <taxon>Bacillota</taxon>
        <taxon>Bacilli</taxon>
        <taxon>Lactobacillales</taxon>
        <taxon>Lactobacillaceae</taxon>
        <taxon>Weissella</taxon>
    </lineage>
</organism>
<dbReference type="Pfam" id="PF08245">
    <property type="entry name" value="Mur_ligase_M"/>
    <property type="match status" value="1"/>
</dbReference>
<comment type="similarity">
    <text evidence="10">Belongs to the MurCDEF family. MurF subfamily.</text>
</comment>
<keyword evidence="5 10" id="KW-0067">ATP-binding</keyword>
<evidence type="ECO:0000259" key="12">
    <source>
        <dbReference type="Pfam" id="PF02875"/>
    </source>
</evidence>
<dbReference type="InterPro" id="IPR005863">
    <property type="entry name" value="UDP-N-AcMur_synth"/>
</dbReference>
<dbReference type="GO" id="GO:0008766">
    <property type="term" value="F:UDP-N-acetylmuramoylalanyl-D-glutamyl-2,6-diaminopimelate-D-alanyl-D-alanine ligase activity"/>
    <property type="evidence" value="ECO:0007669"/>
    <property type="project" value="RHEA"/>
</dbReference>
<keyword evidence="9 10" id="KW-0961">Cell wall biogenesis/degradation</keyword>
<protein>
    <recommendedName>
        <fullName evidence="10 11">UDP-N-acetylmuramoyl-tripeptide--D-alanyl-D-alanine ligase</fullName>
        <ecNumber evidence="10 11">6.3.2.10</ecNumber>
    </recommendedName>
    <alternativeName>
        <fullName evidence="10">D-alanyl-D-alanine-adding enzyme</fullName>
    </alternativeName>
</protein>
<comment type="subcellular location">
    <subcellularLocation>
        <location evidence="10 11">Cytoplasm</location>
    </subcellularLocation>
</comment>
<dbReference type="InterPro" id="IPR036615">
    <property type="entry name" value="Mur_ligase_C_dom_sf"/>
</dbReference>
<dbReference type="SUPFAM" id="SSF53623">
    <property type="entry name" value="MurD-like peptide ligases, catalytic domain"/>
    <property type="match status" value="1"/>
</dbReference>
<keyword evidence="2 10" id="KW-0436">Ligase</keyword>
<feature type="binding site" evidence="10">
    <location>
        <begin position="110"/>
        <end position="116"/>
    </location>
    <ligand>
        <name>ATP</name>
        <dbReference type="ChEBI" id="CHEBI:30616"/>
    </ligand>
</feature>
<evidence type="ECO:0000256" key="4">
    <source>
        <dbReference type="ARBA" id="ARBA00022741"/>
    </source>
</evidence>
<feature type="domain" description="Mur ligase central" evidence="13">
    <location>
        <begin position="108"/>
        <end position="292"/>
    </location>
</feature>
<dbReference type="RefSeq" id="WP_070230523.1">
    <property type="nucleotide sequence ID" value="NZ_BJYO01000004.1"/>
</dbReference>
<dbReference type="NCBIfam" id="TIGR01143">
    <property type="entry name" value="murF"/>
    <property type="match status" value="1"/>
</dbReference>
<comment type="pathway">
    <text evidence="10 11">Cell wall biogenesis; peptidoglycan biosynthesis.</text>
</comment>
<dbReference type="UniPathway" id="UPA00219"/>
<dbReference type="AlphaFoldDB" id="A0A288Q7F9"/>
<sequence>MHYTVNEIAAILTAEVLNATDAMITNVVFDGRKATEGSLFIPLVATNDGHNYVKGAIDNGTVATLWQIDHRQSAPSTIPVILVENTEHAFQALAAAYLQQVHPRVVAISGSNGKTTTKDFTAAIGATTYKTVKTPANFNNEIGVPTTILAMPEDTELLVVEFGMDHPGDLSLLSGLYHPDITLLTMIGEAHIEFFKTRARIADGKMEIINGMNPAGTFVYNGDEPLLRERAAQHPELKMTTFGLNPDNDLYAHHIELTPVKGTFFTNQSRHRFEIALTGRYNVANALAAIQVGRLLAIPFDKIAVGLAQAALTENRTEWLPGNFGGRILSDVYNSNPTAAKEVLTFFAAAPTKGRRIAVLGDMLELGEAGPALHAALAEVLNPTTIQKVYLVGSIIESLEQALKDSYPAGAVSRFDKDAKAALTTVLENELTADDIILFKGSHGIHLEDIVTKLRQ</sequence>
<evidence type="ECO:0000256" key="7">
    <source>
        <dbReference type="ARBA" id="ARBA00022984"/>
    </source>
</evidence>
<keyword evidence="1 10" id="KW-0963">Cytoplasm</keyword>
<evidence type="ECO:0000259" key="13">
    <source>
        <dbReference type="Pfam" id="PF08245"/>
    </source>
</evidence>
<dbReference type="KEGG" id="wso:WSWS_01332"/>
<dbReference type="GO" id="GO:0051301">
    <property type="term" value="P:cell division"/>
    <property type="evidence" value="ECO:0007669"/>
    <property type="project" value="UniProtKB-KW"/>
</dbReference>
<dbReference type="InterPro" id="IPR051046">
    <property type="entry name" value="MurCDEF_CellWall_CoF430Synth"/>
</dbReference>
<evidence type="ECO:0000256" key="2">
    <source>
        <dbReference type="ARBA" id="ARBA00022598"/>
    </source>
</evidence>
<dbReference type="Gene3D" id="3.90.190.20">
    <property type="entry name" value="Mur ligase, C-terminal domain"/>
    <property type="match status" value="1"/>
</dbReference>
<dbReference type="PANTHER" id="PTHR43024">
    <property type="entry name" value="UDP-N-ACETYLMURAMOYL-TRIPEPTIDE--D-ALANYL-D-ALANINE LIGASE"/>
    <property type="match status" value="1"/>
</dbReference>